<dbReference type="OrthoDB" id="28127at2759"/>
<protein>
    <submittedName>
        <fullName evidence="1">Uncharacterized protein</fullName>
    </submittedName>
</protein>
<reference evidence="1 2" key="1">
    <citation type="journal article" date="2018" name="PLoS ONE">
        <title>The draft genome of Kipferlia bialata reveals reductive genome evolution in fornicate parasites.</title>
        <authorList>
            <person name="Tanifuji G."/>
            <person name="Takabayashi S."/>
            <person name="Kume K."/>
            <person name="Takagi M."/>
            <person name="Nakayama T."/>
            <person name="Kamikawa R."/>
            <person name="Inagaki Y."/>
            <person name="Hashimoto T."/>
        </authorList>
    </citation>
    <scope>NUCLEOTIDE SEQUENCE [LARGE SCALE GENOMIC DNA]</scope>
    <source>
        <strain evidence="1">NY0173</strain>
    </source>
</reference>
<keyword evidence="2" id="KW-1185">Reference proteome</keyword>
<name>A0A9K3GQV3_9EUKA</name>
<comment type="caution">
    <text evidence="1">The sequence shown here is derived from an EMBL/GenBank/DDBJ whole genome shotgun (WGS) entry which is preliminary data.</text>
</comment>
<gene>
    <name evidence="1" type="ORF">KIPB_015699</name>
</gene>
<evidence type="ECO:0000313" key="1">
    <source>
        <dbReference type="EMBL" id="GIQ92112.1"/>
    </source>
</evidence>
<accession>A0A9K3GQV3</accession>
<dbReference type="Proteomes" id="UP000265618">
    <property type="component" value="Unassembled WGS sequence"/>
</dbReference>
<feature type="non-terminal residue" evidence="1">
    <location>
        <position position="1"/>
    </location>
</feature>
<evidence type="ECO:0000313" key="2">
    <source>
        <dbReference type="Proteomes" id="UP000265618"/>
    </source>
</evidence>
<proteinExistence type="predicted"/>
<dbReference type="EMBL" id="BDIP01008994">
    <property type="protein sequence ID" value="GIQ92112.1"/>
    <property type="molecule type" value="Genomic_DNA"/>
</dbReference>
<sequence>MPGNSVPVSIQYHPAIRDCLFATTYRGGLYCLNTSTGLFTLLHQAEHTVVEIVTSFTSPYRICMLSDAPVMTTVRAPAAKRSAYDESESEDSNNE</sequence>
<organism evidence="1 2">
    <name type="scientific">Kipferlia bialata</name>
    <dbReference type="NCBI Taxonomy" id="797122"/>
    <lineage>
        <taxon>Eukaryota</taxon>
        <taxon>Metamonada</taxon>
        <taxon>Carpediemonas-like organisms</taxon>
        <taxon>Kipferlia</taxon>
    </lineage>
</organism>
<dbReference type="AlphaFoldDB" id="A0A9K3GQV3"/>